<name>A0AAV9Z6A4_9AGAR</name>
<keyword evidence="3" id="KW-1185">Reference proteome</keyword>
<feature type="region of interest" description="Disordered" evidence="1">
    <location>
        <begin position="464"/>
        <end position="487"/>
    </location>
</feature>
<evidence type="ECO:0000256" key="1">
    <source>
        <dbReference type="SAM" id="MobiDB-lite"/>
    </source>
</evidence>
<proteinExistence type="predicted"/>
<comment type="caution">
    <text evidence="2">The sequence shown here is derived from an EMBL/GenBank/DDBJ whole genome shotgun (WGS) entry which is preliminary data.</text>
</comment>
<feature type="region of interest" description="Disordered" evidence="1">
    <location>
        <begin position="204"/>
        <end position="260"/>
    </location>
</feature>
<evidence type="ECO:0000313" key="2">
    <source>
        <dbReference type="EMBL" id="KAK6971948.1"/>
    </source>
</evidence>
<organism evidence="2 3">
    <name type="scientific">Favolaschia claudopus</name>
    <dbReference type="NCBI Taxonomy" id="2862362"/>
    <lineage>
        <taxon>Eukaryota</taxon>
        <taxon>Fungi</taxon>
        <taxon>Dikarya</taxon>
        <taxon>Basidiomycota</taxon>
        <taxon>Agaricomycotina</taxon>
        <taxon>Agaricomycetes</taxon>
        <taxon>Agaricomycetidae</taxon>
        <taxon>Agaricales</taxon>
        <taxon>Marasmiineae</taxon>
        <taxon>Mycenaceae</taxon>
        <taxon>Favolaschia</taxon>
    </lineage>
</organism>
<accession>A0AAV9Z6A4</accession>
<protein>
    <submittedName>
        <fullName evidence="2">Uncharacterized protein</fullName>
    </submittedName>
</protein>
<feature type="region of interest" description="Disordered" evidence="1">
    <location>
        <begin position="91"/>
        <end position="144"/>
    </location>
</feature>
<dbReference type="AlphaFoldDB" id="A0AAV9Z6A4"/>
<feature type="region of interest" description="Disordered" evidence="1">
    <location>
        <begin position="340"/>
        <end position="376"/>
    </location>
</feature>
<dbReference type="Proteomes" id="UP001362999">
    <property type="component" value="Unassembled WGS sequence"/>
</dbReference>
<reference evidence="2 3" key="1">
    <citation type="journal article" date="2024" name="J Genomics">
        <title>Draft genome sequencing and assembly of Favolaschia claudopus CIRM-BRFM 2984 isolated from oak limbs.</title>
        <authorList>
            <person name="Navarro D."/>
            <person name="Drula E."/>
            <person name="Chaduli D."/>
            <person name="Cazenave R."/>
            <person name="Ahrendt S."/>
            <person name="Wang J."/>
            <person name="Lipzen A."/>
            <person name="Daum C."/>
            <person name="Barry K."/>
            <person name="Grigoriev I.V."/>
            <person name="Favel A."/>
            <person name="Rosso M.N."/>
            <person name="Martin F."/>
        </authorList>
    </citation>
    <scope>NUCLEOTIDE SEQUENCE [LARGE SCALE GENOMIC DNA]</scope>
    <source>
        <strain evidence="2 3">CIRM-BRFM 2984</strain>
    </source>
</reference>
<sequence length="790" mass="86013">MQSSHFVFVKEPVGIPVRARFPYAFKDRLEQRSTLLMGWERVDRVYRGEMTQQEQDEYVAALNAGSRAESEDLSPTMEFYDLFNGPLTPLPSNMLSDSDSESDTGASPAPVAMEFVPTAPSPSPSDSLFESDAEDTGSDGSDVGDIVTAPCSPTPAILKPASPTPSFLASDVDVASDVDQLESARSSPTPVALFLPPDVASDVDELESARSSPTPVTLSPASPTDSLFSTDVNTSAVDSDVDELDSDSSQSPARSEMSMELRRIMSSPARSVTSMDLELEYPPTPGEGNMELGYPPSPETRMEVDNLLPPSPAFDMSDFMGSPSTPGLVHSADTSLDIDDLSSPWPSPARRRSTFSLGSPFRLRSPGSPGGSATDGMDFDSPMAPLFDIRASMGLRESFFGGRASPTVSELFPSPRRLITYSKADRARYGRAASTSSSLFDSDDDHSMLDVDDAATVNPADLTCAQSEEDDTLPSTSRGPPARFSRRLRQGRIGDLTRVGVNTVDAYREYDMYTFDDGSSRVLVDSLDYVMGAMSPLPVALDGWWPEAMTEGTGDIKRFLLYADFSHLGHNESVTRIGIGFEKSLTGPYQLPIVGPASVELRHIISSPVFKAISAYHNHMYRENAPKSFDYVLGRAGELAQTQGVLPPFPGSVFTNAEIINCDAPNFFRYNDDAAFDTMEAITFLGDYDHRFGGHILFLDDRVMFQVPVGSTFLIPSGAKSFNFTAIRKGERRYMFRQFVSAGVLRWVEKGGRTDTEFDASASPAERAAWMKLRGEKGINMFSRLSDLSA</sequence>
<gene>
    <name evidence="2" type="ORF">R3P38DRAFT_2813009</name>
</gene>
<feature type="compositionally biased region" description="Polar residues" evidence="1">
    <location>
        <begin position="209"/>
        <end position="237"/>
    </location>
</feature>
<evidence type="ECO:0000313" key="3">
    <source>
        <dbReference type="Proteomes" id="UP001362999"/>
    </source>
</evidence>
<dbReference type="EMBL" id="JAWWNJ010000198">
    <property type="protein sequence ID" value="KAK6971948.1"/>
    <property type="molecule type" value="Genomic_DNA"/>
</dbReference>